<evidence type="ECO:0008006" key="4">
    <source>
        <dbReference type="Google" id="ProtNLM"/>
    </source>
</evidence>
<name>L9XG00_9EURY</name>
<keyword evidence="1" id="KW-0812">Transmembrane</keyword>
<keyword evidence="1" id="KW-0472">Membrane</keyword>
<evidence type="ECO:0000313" key="3">
    <source>
        <dbReference type="Proteomes" id="UP000011688"/>
    </source>
</evidence>
<dbReference type="InterPro" id="IPR023833">
    <property type="entry name" value="Signal_pept_SipW-depend-type"/>
</dbReference>
<dbReference type="OrthoDB" id="137379at2157"/>
<evidence type="ECO:0000256" key="1">
    <source>
        <dbReference type="SAM" id="Phobius"/>
    </source>
</evidence>
<organism evidence="2 3">
    <name type="scientific">Natronococcus amylolyticus DSM 10524</name>
    <dbReference type="NCBI Taxonomy" id="1227497"/>
    <lineage>
        <taxon>Archaea</taxon>
        <taxon>Methanobacteriati</taxon>
        <taxon>Methanobacteriota</taxon>
        <taxon>Stenosarchaea group</taxon>
        <taxon>Halobacteria</taxon>
        <taxon>Halobacteriales</taxon>
        <taxon>Natrialbaceae</taxon>
        <taxon>Natronococcus</taxon>
    </lineage>
</organism>
<dbReference type="NCBIfam" id="TIGR04088">
    <property type="entry name" value="cognate_SipW"/>
    <property type="match status" value="1"/>
</dbReference>
<gene>
    <name evidence="2" type="ORF">C491_03590</name>
</gene>
<dbReference type="Proteomes" id="UP000011688">
    <property type="component" value="Unassembled WGS sequence"/>
</dbReference>
<dbReference type="InterPro" id="IPR006311">
    <property type="entry name" value="TAT_signal"/>
</dbReference>
<proteinExistence type="predicted"/>
<sequence>MTKDGFEISRRKALAGLGMVGVASAGAGLGTTAYFSDQEEFDENTITAGEFGLTVDPTKGDVDQDGLGPDEGEKGEAAEGVFKDGIIKIEDAKPGDEYEFCWEVTVHDNPGYVALRVDKDYDKNGVEASNLKSDNLPWDIDSEDDLSTIGKSAEISAYVNDTSVSLHDLLNGKILPGANGDCHDPDETVEFCVEIEIPTDVGNEIQGAEVRWDTRFYAEQCRHNDPETVVGRLSEME</sequence>
<comment type="caution">
    <text evidence="2">The sequence shown here is derived from an EMBL/GenBank/DDBJ whole genome shotgun (WGS) entry which is preliminary data.</text>
</comment>
<dbReference type="RefSeq" id="WP_005553830.1">
    <property type="nucleotide sequence ID" value="NZ_AOIB01000013.1"/>
</dbReference>
<accession>L9XG00</accession>
<evidence type="ECO:0000313" key="2">
    <source>
        <dbReference type="EMBL" id="ELY60346.1"/>
    </source>
</evidence>
<feature type="transmembrane region" description="Helical" evidence="1">
    <location>
        <begin position="12"/>
        <end position="35"/>
    </location>
</feature>
<dbReference type="PROSITE" id="PS51318">
    <property type="entry name" value="TAT"/>
    <property type="match status" value="1"/>
</dbReference>
<dbReference type="eggNOG" id="arCOG05861">
    <property type="taxonomic scope" value="Archaea"/>
</dbReference>
<keyword evidence="3" id="KW-1185">Reference proteome</keyword>
<reference evidence="2 3" key="1">
    <citation type="journal article" date="2014" name="PLoS Genet.">
        <title>Phylogenetically driven sequencing of extremely halophilic archaea reveals strategies for static and dynamic osmo-response.</title>
        <authorList>
            <person name="Becker E.A."/>
            <person name="Seitzer P.M."/>
            <person name="Tritt A."/>
            <person name="Larsen D."/>
            <person name="Krusor M."/>
            <person name="Yao A.I."/>
            <person name="Wu D."/>
            <person name="Madern D."/>
            <person name="Eisen J.A."/>
            <person name="Darling A.E."/>
            <person name="Facciotti M.T."/>
        </authorList>
    </citation>
    <scope>NUCLEOTIDE SEQUENCE [LARGE SCALE GENOMIC DNA]</scope>
    <source>
        <strain evidence="2 3">DSM 10524</strain>
    </source>
</reference>
<keyword evidence="1" id="KW-1133">Transmembrane helix</keyword>
<dbReference type="EMBL" id="AOIB01000013">
    <property type="protein sequence ID" value="ELY60346.1"/>
    <property type="molecule type" value="Genomic_DNA"/>
</dbReference>
<dbReference type="AlphaFoldDB" id="L9XG00"/>
<protein>
    <recommendedName>
        <fullName evidence="4">SipW-cognate class signal peptide</fullName>
    </recommendedName>
</protein>